<accession>A0A166DC51</accession>
<sequence length="145" mass="16746">MFKDWDGISSMHVTDDDRDGWRSIAFRRTWEFWEMKTETCNRRLTIVSSLPGSLLPRPRVESASSPPQDRLSESDISESGRLNLFTEPVEQLQNIDKEPLSVTKSDLKPGWLNFLTPVEQLKNIDKEPLSLTESDLKPGFFRHNP</sequence>
<reference evidence="2" key="1">
    <citation type="journal article" date="2016" name="Nat. Genet.">
        <title>A high-quality carrot genome assembly provides new insights into carotenoid accumulation and asterid genome evolution.</title>
        <authorList>
            <person name="Iorizzo M."/>
            <person name="Ellison S."/>
            <person name="Senalik D."/>
            <person name="Zeng P."/>
            <person name="Satapoomin P."/>
            <person name="Huang J."/>
            <person name="Bowman M."/>
            <person name="Iovene M."/>
            <person name="Sanseverino W."/>
            <person name="Cavagnaro P."/>
            <person name="Yildiz M."/>
            <person name="Macko-Podgorni A."/>
            <person name="Moranska E."/>
            <person name="Grzebelus E."/>
            <person name="Grzebelus D."/>
            <person name="Ashrafi H."/>
            <person name="Zheng Z."/>
            <person name="Cheng S."/>
            <person name="Spooner D."/>
            <person name="Van Deynze A."/>
            <person name="Simon P."/>
        </authorList>
    </citation>
    <scope>NUCLEOTIDE SEQUENCE [LARGE SCALE GENOMIC DNA]</scope>
    <source>
        <tissue evidence="2">Leaf</tissue>
    </source>
</reference>
<organism evidence="2">
    <name type="scientific">Daucus carota subsp. sativus</name>
    <name type="common">Carrot</name>
    <dbReference type="NCBI Taxonomy" id="79200"/>
    <lineage>
        <taxon>Eukaryota</taxon>
        <taxon>Viridiplantae</taxon>
        <taxon>Streptophyta</taxon>
        <taxon>Embryophyta</taxon>
        <taxon>Tracheophyta</taxon>
        <taxon>Spermatophyta</taxon>
        <taxon>Magnoliopsida</taxon>
        <taxon>eudicotyledons</taxon>
        <taxon>Gunneridae</taxon>
        <taxon>Pentapetalae</taxon>
        <taxon>asterids</taxon>
        <taxon>campanulids</taxon>
        <taxon>Apiales</taxon>
        <taxon>Apiaceae</taxon>
        <taxon>Apioideae</taxon>
        <taxon>Scandiceae</taxon>
        <taxon>Daucinae</taxon>
        <taxon>Daucus</taxon>
        <taxon>Daucus sect. Daucus</taxon>
    </lineage>
</organism>
<evidence type="ECO:0000256" key="1">
    <source>
        <dbReference type="SAM" id="MobiDB-lite"/>
    </source>
</evidence>
<dbReference type="Gramene" id="KZN05072">
    <property type="protein sequence ID" value="KZN05072"/>
    <property type="gene ID" value="DCAR_005909"/>
</dbReference>
<dbReference type="AlphaFoldDB" id="A0A166DC51"/>
<feature type="region of interest" description="Disordered" evidence="1">
    <location>
        <begin position="52"/>
        <end position="82"/>
    </location>
</feature>
<dbReference type="Proteomes" id="UP000077755">
    <property type="component" value="Chromosome 2"/>
</dbReference>
<proteinExistence type="predicted"/>
<evidence type="ECO:0000313" key="2">
    <source>
        <dbReference type="EMBL" id="KZN05072.1"/>
    </source>
</evidence>
<keyword evidence="4" id="KW-1185">Reference proteome</keyword>
<name>A0A166DC51_DAUCS</name>
<dbReference type="EMBL" id="LNRQ01000002">
    <property type="protein sequence ID" value="KZN05072.1"/>
    <property type="molecule type" value="Genomic_DNA"/>
</dbReference>
<dbReference type="EMBL" id="CP093344">
    <property type="protein sequence ID" value="WOG87421.1"/>
    <property type="molecule type" value="Genomic_DNA"/>
</dbReference>
<gene>
    <name evidence="2" type="ORF">DCAR_005909</name>
    <name evidence="3" type="ORF">DCAR_0206646</name>
</gene>
<reference evidence="3" key="2">
    <citation type="submission" date="2022-03" db="EMBL/GenBank/DDBJ databases">
        <title>Draft title - Genomic analysis of global carrot germplasm unveils the trajectory of domestication and the origin of high carotenoid orange carrot.</title>
        <authorList>
            <person name="Iorizzo M."/>
            <person name="Ellison S."/>
            <person name="Senalik D."/>
            <person name="Macko-Podgorni A."/>
            <person name="Grzebelus D."/>
            <person name="Bostan H."/>
            <person name="Rolling W."/>
            <person name="Curaba J."/>
            <person name="Simon P."/>
        </authorList>
    </citation>
    <scope>NUCLEOTIDE SEQUENCE</scope>
    <source>
        <tissue evidence="3">Leaf</tissue>
    </source>
</reference>
<evidence type="ECO:0000313" key="3">
    <source>
        <dbReference type="EMBL" id="WOG87421.1"/>
    </source>
</evidence>
<evidence type="ECO:0000313" key="4">
    <source>
        <dbReference type="Proteomes" id="UP000077755"/>
    </source>
</evidence>
<protein>
    <submittedName>
        <fullName evidence="2">Uncharacterized protein</fullName>
    </submittedName>
</protein>